<dbReference type="EMBL" id="ML208376">
    <property type="protein sequence ID" value="TFK67427.1"/>
    <property type="molecule type" value="Genomic_DNA"/>
</dbReference>
<organism evidence="1 2">
    <name type="scientific">Pluteus cervinus</name>
    <dbReference type="NCBI Taxonomy" id="181527"/>
    <lineage>
        <taxon>Eukaryota</taxon>
        <taxon>Fungi</taxon>
        <taxon>Dikarya</taxon>
        <taxon>Basidiomycota</taxon>
        <taxon>Agaricomycotina</taxon>
        <taxon>Agaricomycetes</taxon>
        <taxon>Agaricomycetidae</taxon>
        <taxon>Agaricales</taxon>
        <taxon>Pluteineae</taxon>
        <taxon>Pluteaceae</taxon>
        <taxon>Pluteus</taxon>
    </lineage>
</organism>
<keyword evidence="2" id="KW-1185">Reference proteome</keyword>
<evidence type="ECO:0000313" key="1">
    <source>
        <dbReference type="EMBL" id="TFK67427.1"/>
    </source>
</evidence>
<dbReference type="Proteomes" id="UP000308600">
    <property type="component" value="Unassembled WGS sequence"/>
</dbReference>
<protein>
    <submittedName>
        <fullName evidence="1">Uncharacterized protein</fullName>
    </submittedName>
</protein>
<evidence type="ECO:0000313" key="2">
    <source>
        <dbReference type="Proteomes" id="UP000308600"/>
    </source>
</evidence>
<proteinExistence type="predicted"/>
<accession>A0ACD3APH9</accession>
<name>A0ACD3APH9_9AGAR</name>
<reference evidence="1 2" key="1">
    <citation type="journal article" date="2019" name="Nat. Ecol. Evol.">
        <title>Megaphylogeny resolves global patterns of mushroom evolution.</title>
        <authorList>
            <person name="Varga T."/>
            <person name="Krizsan K."/>
            <person name="Foldi C."/>
            <person name="Dima B."/>
            <person name="Sanchez-Garcia M."/>
            <person name="Sanchez-Ramirez S."/>
            <person name="Szollosi G.J."/>
            <person name="Szarkandi J.G."/>
            <person name="Papp V."/>
            <person name="Albert L."/>
            <person name="Andreopoulos W."/>
            <person name="Angelini C."/>
            <person name="Antonin V."/>
            <person name="Barry K.W."/>
            <person name="Bougher N.L."/>
            <person name="Buchanan P."/>
            <person name="Buyck B."/>
            <person name="Bense V."/>
            <person name="Catcheside P."/>
            <person name="Chovatia M."/>
            <person name="Cooper J."/>
            <person name="Damon W."/>
            <person name="Desjardin D."/>
            <person name="Finy P."/>
            <person name="Geml J."/>
            <person name="Haridas S."/>
            <person name="Hughes K."/>
            <person name="Justo A."/>
            <person name="Karasinski D."/>
            <person name="Kautmanova I."/>
            <person name="Kiss B."/>
            <person name="Kocsube S."/>
            <person name="Kotiranta H."/>
            <person name="LaButti K.M."/>
            <person name="Lechner B.E."/>
            <person name="Liimatainen K."/>
            <person name="Lipzen A."/>
            <person name="Lukacs Z."/>
            <person name="Mihaltcheva S."/>
            <person name="Morgado L.N."/>
            <person name="Niskanen T."/>
            <person name="Noordeloos M.E."/>
            <person name="Ohm R.A."/>
            <person name="Ortiz-Santana B."/>
            <person name="Ovrebo C."/>
            <person name="Racz N."/>
            <person name="Riley R."/>
            <person name="Savchenko A."/>
            <person name="Shiryaev A."/>
            <person name="Soop K."/>
            <person name="Spirin V."/>
            <person name="Szebenyi C."/>
            <person name="Tomsovsky M."/>
            <person name="Tulloss R.E."/>
            <person name="Uehling J."/>
            <person name="Grigoriev I.V."/>
            <person name="Vagvolgyi C."/>
            <person name="Papp T."/>
            <person name="Martin F.M."/>
            <person name="Miettinen O."/>
            <person name="Hibbett D.S."/>
            <person name="Nagy L.G."/>
        </authorList>
    </citation>
    <scope>NUCLEOTIDE SEQUENCE [LARGE SCALE GENOMIC DNA]</scope>
    <source>
        <strain evidence="1 2">NL-1719</strain>
    </source>
</reference>
<sequence length="545" mass="60739">MDVDMDAPFSGLISPAHRALSIQEISLLICSYFGSQDYQDARTLFNIAHTFKGFCRPALSVLWSHTRSFLSLVQLLPSDCWEDQGSIADVALVMKREPTLADCSRVAFYASFIRKFSYRPGQDLAVDVGFLRAFAALFPPPTLFHCVREVDWEATDNETFHYLGLFLGPQLDVLTVDFEPFDEARLTMFHQLDACPNLRDVSLHNTDSVEQVAALSNVITRWRHLTAVDIQAITTDTFIHLSSLPSFSTLKLATLEGIDCDSVKSRINSDAAFANLDVLDVNSADAEASCKILQLTKFAVSTVSFFLSKPYTGIAWNAVMNVVKDQCYPMKVTSLFVEDSYEDLSEEQLEPSMIPNDTLNILFTFQNITDVSLVSTYGFVADDALILKFAKTLSNLKQLRLLTGRIYEHTTPKITLDALLSFARHSRHLDSLGLVFNAQGAQLPRHTSFHSENLICPITKLSVAHSPIQNSVAVAGILSDWFPKLRSIDSYDPQEGIPYRTQRASIWSRANQLIGVLAKVRAQERNSGIAEEDVSHSFNDEANAA</sequence>
<gene>
    <name evidence="1" type="ORF">BDN72DRAFT_898980</name>
</gene>